<accession>A0A1T4N3Y9</accession>
<name>A0A1T4N3Y9_9FIRM</name>
<dbReference type="PROSITE" id="PS51257">
    <property type="entry name" value="PROKAR_LIPOPROTEIN"/>
    <property type="match status" value="1"/>
</dbReference>
<dbReference type="Pfam" id="PF13930">
    <property type="entry name" value="Endonuclea_NS_2"/>
    <property type="match status" value="1"/>
</dbReference>
<dbReference type="AlphaFoldDB" id="A0A1T4N3Y9"/>
<reference evidence="3 4" key="1">
    <citation type="submission" date="2017-02" db="EMBL/GenBank/DDBJ databases">
        <authorList>
            <person name="Peterson S.W."/>
        </authorList>
    </citation>
    <scope>NUCLEOTIDE SEQUENCE [LARGE SCALE GENOMIC DNA]</scope>
    <source>
        <strain evidence="3 4">ATCC 51222</strain>
    </source>
</reference>
<evidence type="ECO:0000259" key="2">
    <source>
        <dbReference type="Pfam" id="PF13930"/>
    </source>
</evidence>
<evidence type="ECO:0000313" key="3">
    <source>
        <dbReference type="EMBL" id="SJZ73932.1"/>
    </source>
</evidence>
<evidence type="ECO:0000313" key="4">
    <source>
        <dbReference type="Proteomes" id="UP000190657"/>
    </source>
</evidence>
<dbReference type="Gene3D" id="3.40.570.10">
    <property type="entry name" value="Extracellular Endonuclease, subunit A"/>
    <property type="match status" value="1"/>
</dbReference>
<dbReference type="InterPro" id="IPR044927">
    <property type="entry name" value="Endonuclea_NS_2"/>
</dbReference>
<dbReference type="STRING" id="290054.SAMN02745114_01471"/>
<organism evidence="3 4">
    <name type="scientific">Eubacterium coprostanoligenes</name>
    <dbReference type="NCBI Taxonomy" id="290054"/>
    <lineage>
        <taxon>Bacteria</taxon>
        <taxon>Bacillati</taxon>
        <taxon>Bacillota</taxon>
        <taxon>Clostridia</taxon>
        <taxon>Eubacteriales</taxon>
        <taxon>Eubacteriaceae</taxon>
        <taxon>Eubacterium</taxon>
    </lineage>
</organism>
<feature type="chain" id="PRO_5013069326" evidence="1">
    <location>
        <begin position="23"/>
        <end position="304"/>
    </location>
</feature>
<dbReference type="RefSeq" id="WP_078768930.1">
    <property type="nucleotide sequence ID" value="NZ_FUWW01000018.1"/>
</dbReference>
<dbReference type="InterPro" id="IPR044929">
    <property type="entry name" value="DNA/RNA_non-sp_Endonuclease_sf"/>
</dbReference>
<proteinExistence type="predicted"/>
<dbReference type="InterPro" id="IPR035451">
    <property type="entry name" value="Ada-like_dom_sf"/>
</dbReference>
<feature type="domain" description="Type VII secretion system protein EssD-like" evidence="2">
    <location>
        <begin position="79"/>
        <end position="206"/>
    </location>
</feature>
<feature type="signal peptide" evidence="1">
    <location>
        <begin position="1"/>
        <end position="22"/>
    </location>
</feature>
<keyword evidence="4" id="KW-1185">Reference proteome</keyword>
<protein>
    <submittedName>
        <fullName evidence="3">DNA-entry nuclease</fullName>
    </submittedName>
</protein>
<gene>
    <name evidence="3" type="ORF">SAMN02745114_01471</name>
</gene>
<dbReference type="Gene3D" id="3.40.10.10">
    <property type="entry name" value="DNA Methylphosphotriester Repair Domain"/>
    <property type="match status" value="1"/>
</dbReference>
<dbReference type="Proteomes" id="UP000190657">
    <property type="component" value="Unassembled WGS sequence"/>
</dbReference>
<dbReference type="SUPFAM" id="SSF57884">
    <property type="entry name" value="Ada DNA repair protein, N-terminal domain (N-Ada 10)"/>
    <property type="match status" value="1"/>
</dbReference>
<sequence length="304" mass="34443">MKRKFAKIISLLLAILMLTACSEFENIEQTVSKEKETTTQYTEIAQSESVSEVEPYTVYPYTVINNNVPEFEKTDYTKSFEKYGELDSLGRCTSCIANIGTDLMPTEERGAIGSVKPTGWQVAKYSNVDGRYLYNRCHLIGYQLSAENANPNNLITGTRYLNIEGMLPFENKVATYVKTTSNHVLYRVTPIFKDDELVARGVQMEAYSIEDDGEGVEFNVYCYNVQPDIEIDYKTGNSKYVGNEAETIDNGEKQKYIVNINTKKFHKEDCPSAKKIKSENKKAYTGYKENLVKNGYSPCSQCNP</sequence>
<evidence type="ECO:0000256" key="1">
    <source>
        <dbReference type="SAM" id="SignalP"/>
    </source>
</evidence>
<keyword evidence="1" id="KW-0732">Signal</keyword>
<dbReference type="EMBL" id="FUWW01000018">
    <property type="protein sequence ID" value="SJZ73932.1"/>
    <property type="molecule type" value="Genomic_DNA"/>
</dbReference>
<dbReference type="OrthoDB" id="9783680at2"/>